<evidence type="ECO:0000313" key="2">
    <source>
        <dbReference type="Proteomes" id="UP000650477"/>
    </source>
</evidence>
<dbReference type="AlphaFoldDB" id="A0A447J4T1"/>
<accession>A0A447J4T1</accession>
<comment type="caution">
    <text evidence="1">The sequence shown here is derived from an EMBL/GenBank/DDBJ whole genome shotgun (WGS) entry which is preliminary data.</text>
</comment>
<dbReference type="EMBL" id="PKLF01000002">
    <property type="protein sequence ID" value="MBE8611239.1"/>
    <property type="molecule type" value="Genomic_DNA"/>
</dbReference>
<dbReference type="Proteomes" id="UP000650477">
    <property type="component" value="Unassembled WGS sequence"/>
</dbReference>
<sequence length="187" mass="21509">MVSAIYHKTGTGIMDNDYNSKSTQELADGLALYLKQGYINPLYFNWDCEDEGAEEAGFYLDALSVRDPDLSCEFRKKIMESPVISNDYFKSQCMEYLLLSSDKHREYVIQYLSGHYDVLPVSVLQKAMFYFYCAKRDPDDNDVVPDSLIVKLKSRYHTVKDNKDVMAYELTELKETGDDFCAAYPSP</sequence>
<protein>
    <submittedName>
        <fullName evidence="1">Uncharacterized protein</fullName>
    </submittedName>
</protein>
<organism evidence="1 2">
    <name type="scientific">Morganella morganii</name>
    <name type="common">Proteus morganii</name>
    <dbReference type="NCBI Taxonomy" id="582"/>
    <lineage>
        <taxon>Bacteria</taxon>
        <taxon>Pseudomonadati</taxon>
        <taxon>Pseudomonadota</taxon>
        <taxon>Gammaproteobacteria</taxon>
        <taxon>Enterobacterales</taxon>
        <taxon>Morganellaceae</taxon>
        <taxon>Morganella</taxon>
    </lineage>
</organism>
<gene>
    <name evidence="1" type="ORF">CYG68_02195</name>
</gene>
<evidence type="ECO:0000313" key="1">
    <source>
        <dbReference type="EMBL" id="MBE8611239.1"/>
    </source>
</evidence>
<reference evidence="1" key="1">
    <citation type="submission" date="2017-12" db="EMBL/GenBank/DDBJ databases">
        <title>Genome sequencing and analysis.</title>
        <authorList>
            <person name="Huang Y.-T."/>
        </authorList>
    </citation>
    <scope>NUCLEOTIDE SEQUENCE</scope>
    <source>
        <strain evidence="1">VGH116</strain>
    </source>
</reference>
<proteinExistence type="predicted"/>
<name>A0A447J4T1_MORMO</name>